<dbReference type="InterPro" id="IPR011990">
    <property type="entry name" value="TPR-like_helical_dom_sf"/>
</dbReference>
<dbReference type="InterPro" id="IPR029787">
    <property type="entry name" value="Nucleotide_cyclase"/>
</dbReference>
<dbReference type="InterPro" id="IPR050469">
    <property type="entry name" value="Diguanylate_Cyclase"/>
</dbReference>
<protein>
    <submittedName>
        <fullName evidence="3">GGDEF domain-containing protein</fullName>
    </submittedName>
</protein>
<dbReference type="PROSITE" id="PS50887">
    <property type="entry name" value="GGDEF"/>
    <property type="match status" value="1"/>
</dbReference>
<keyword evidence="4" id="KW-1185">Reference proteome</keyword>
<name>A0ABY2JDM5_9MICO</name>
<dbReference type="PANTHER" id="PTHR45138:SF9">
    <property type="entry name" value="DIGUANYLATE CYCLASE DGCM-RELATED"/>
    <property type="match status" value="1"/>
</dbReference>
<proteinExistence type="predicted"/>
<dbReference type="EMBL" id="SOGQ01000016">
    <property type="protein sequence ID" value="TFD03247.1"/>
    <property type="molecule type" value="Genomic_DNA"/>
</dbReference>
<accession>A0ABY2JDM5</accession>
<dbReference type="SUPFAM" id="SSF55073">
    <property type="entry name" value="Nucleotide cyclase"/>
    <property type="match status" value="1"/>
</dbReference>
<dbReference type="CDD" id="cd01949">
    <property type="entry name" value="GGDEF"/>
    <property type="match status" value="1"/>
</dbReference>
<dbReference type="InterPro" id="IPR000160">
    <property type="entry name" value="GGDEF_dom"/>
</dbReference>
<evidence type="ECO:0000259" key="2">
    <source>
        <dbReference type="PROSITE" id="PS50887"/>
    </source>
</evidence>
<organism evidence="3 4">
    <name type="scientific">Cryobacterium sinapicolor</name>
    <dbReference type="NCBI Taxonomy" id="1259236"/>
    <lineage>
        <taxon>Bacteria</taxon>
        <taxon>Bacillati</taxon>
        <taxon>Actinomycetota</taxon>
        <taxon>Actinomycetes</taxon>
        <taxon>Micrococcales</taxon>
        <taxon>Microbacteriaceae</taxon>
        <taxon>Cryobacterium</taxon>
    </lineage>
</organism>
<reference evidence="3 4" key="1">
    <citation type="submission" date="2019-03" db="EMBL/GenBank/DDBJ databases">
        <title>Genomics of glacier-inhabiting Cryobacterium strains.</title>
        <authorList>
            <person name="Liu Q."/>
            <person name="Xin Y.-H."/>
        </authorList>
    </citation>
    <scope>NUCLEOTIDE SEQUENCE [LARGE SCALE GENOMIC DNA]</scope>
    <source>
        <strain evidence="3 4">TMT1-23-1</strain>
    </source>
</reference>
<dbReference type="SUPFAM" id="SSF48452">
    <property type="entry name" value="TPR-like"/>
    <property type="match status" value="2"/>
</dbReference>
<gene>
    <name evidence="3" type="ORF">E3T28_03775</name>
</gene>
<evidence type="ECO:0000256" key="1">
    <source>
        <dbReference type="SAM" id="MobiDB-lite"/>
    </source>
</evidence>
<dbReference type="Gene3D" id="1.25.40.10">
    <property type="entry name" value="Tetratricopeptide repeat domain"/>
    <property type="match status" value="1"/>
</dbReference>
<dbReference type="InterPro" id="IPR043128">
    <property type="entry name" value="Rev_trsase/Diguanyl_cyclase"/>
</dbReference>
<feature type="region of interest" description="Disordered" evidence="1">
    <location>
        <begin position="1"/>
        <end position="45"/>
    </location>
</feature>
<dbReference type="SMART" id="SM00267">
    <property type="entry name" value="GGDEF"/>
    <property type="match status" value="1"/>
</dbReference>
<dbReference type="PANTHER" id="PTHR45138">
    <property type="entry name" value="REGULATORY COMPONENTS OF SENSORY TRANSDUCTION SYSTEM"/>
    <property type="match status" value="1"/>
</dbReference>
<feature type="compositionally biased region" description="Basic and acidic residues" evidence="1">
    <location>
        <begin position="1"/>
        <end position="16"/>
    </location>
</feature>
<dbReference type="RefSeq" id="WP_134428096.1">
    <property type="nucleotide sequence ID" value="NZ_SOGQ01000016.1"/>
</dbReference>
<dbReference type="Pfam" id="PF00990">
    <property type="entry name" value="GGDEF"/>
    <property type="match status" value="1"/>
</dbReference>
<comment type="caution">
    <text evidence="3">The sequence shown here is derived from an EMBL/GenBank/DDBJ whole genome shotgun (WGS) entry which is preliminary data.</text>
</comment>
<dbReference type="NCBIfam" id="TIGR00254">
    <property type="entry name" value="GGDEF"/>
    <property type="match status" value="1"/>
</dbReference>
<evidence type="ECO:0000313" key="4">
    <source>
        <dbReference type="Proteomes" id="UP000297853"/>
    </source>
</evidence>
<dbReference type="Proteomes" id="UP000297853">
    <property type="component" value="Unassembled WGS sequence"/>
</dbReference>
<dbReference type="Gene3D" id="3.30.70.270">
    <property type="match status" value="1"/>
</dbReference>
<sequence length="596" mass="64312">MQSDQDAAHDLGEKPAIDLPPPAAPQAASEAPEPALEPAPEPALEPSIDELLAECERSSAGGRHLDGVAQAEAVLARAGATLLQQAQARGILALHRLRLGDYEASVHQGLLALDFLNGTDDLLRQSKVHCTLTLAYSDTGLYEPALRHALAALETARGSGSALAEFWALSRSSMVHEGMGEAERGLELGRQALALARTIDDPEASFVGLNNLGDSLLELAQAQKAQNAQAQNSQPQNSQAQNAQMSLNQALLLVREAVAVAHAQRHNFYESIARTNLVSILIELGEHEEAREQAGRSRRLAKAHGFRSLEENNDAQLAEVARAEGDIDGATAMMNAQLLVAALDDDPALHIKLQQALFEMHKECGRFEQALEHVEILHALILKRTTDTAGIQSQMLINTLGIEQARHDAERSQLDAARLRIRADDLDVQANTDPLTRLPNRRALDRRLPRLMGRSRDTRQSICVAMIDMDHFKRVNDEHGHATGDQVLNAMAGLLRAVTRDSDMAVRVGGEEFLLVFADTSLECAEQACERLLSSVRGHHWEALAPGLACTVSVGLAELAPGETVAGWLARADAALYQAKDSGRDQLVTGAVLSAV</sequence>
<feature type="compositionally biased region" description="Low complexity" evidence="1">
    <location>
        <begin position="25"/>
        <end position="34"/>
    </location>
</feature>
<evidence type="ECO:0000313" key="3">
    <source>
        <dbReference type="EMBL" id="TFD03247.1"/>
    </source>
</evidence>
<feature type="domain" description="GGDEF" evidence="2">
    <location>
        <begin position="460"/>
        <end position="592"/>
    </location>
</feature>